<dbReference type="InterPro" id="IPR028098">
    <property type="entry name" value="Glyco_trans_4-like_N"/>
</dbReference>
<dbReference type="Gene3D" id="3.40.50.2000">
    <property type="entry name" value="Glycogen Phosphorylase B"/>
    <property type="match status" value="2"/>
</dbReference>
<dbReference type="InterPro" id="IPR001296">
    <property type="entry name" value="Glyco_trans_1"/>
</dbReference>
<dbReference type="SUPFAM" id="SSF53756">
    <property type="entry name" value="UDP-Glycosyltransferase/glycogen phosphorylase"/>
    <property type="match status" value="1"/>
</dbReference>
<dbReference type="InterPro" id="IPR050194">
    <property type="entry name" value="Glycosyltransferase_grp1"/>
</dbReference>
<dbReference type="GO" id="GO:0016757">
    <property type="term" value="F:glycosyltransferase activity"/>
    <property type="evidence" value="ECO:0007669"/>
    <property type="project" value="InterPro"/>
</dbReference>
<evidence type="ECO:0000259" key="2">
    <source>
        <dbReference type="Pfam" id="PF13439"/>
    </source>
</evidence>
<feature type="domain" description="Glycosyltransferase subfamily 4-like N-terminal" evidence="2">
    <location>
        <begin position="10"/>
        <end position="183"/>
    </location>
</feature>
<keyword evidence="3" id="KW-0808">Transferase</keyword>
<protein>
    <submittedName>
        <fullName evidence="3">Glycosyl transferase, group 1</fullName>
    </submittedName>
</protein>
<proteinExistence type="predicted"/>
<gene>
    <name evidence="3" type="ORF">MNBD_GAMMA25-123</name>
</gene>
<sequence length="404" mass="46182">MISDVYFPRVNGVSTSIRTFIIEHQKLGNKVTLVCPDYTDNKQIAYEEDNSIIRLPSGHVLFDPEDRLIKSNRFNELYELLRDEEIDIIHIQTPFIAHRFGIKLSHKLSAPCVETYHTFFEEYFHHYIPFVPKRILRYLSKRFSVNQCNQLDAVIVPSSAMKKVLTNYGVKTEINIVPTGLRLNEFDAGDGIRFRKSLNIEANRPLLIFIGRVALEKNIHFLLDMLVYVKQQISDVLLIIAGEGPAVNRLRKYTLKSGLKDNVQFIGYMSRERELLDCYHAGNAFVFSSRTETQGLVLLEALACGLPVVSTAVMGTIDVLDEHEGGCLIADEDISDFGNNVIKLLLDFRLQNSLRQQALRYVQLWSASIFARKSNQLYLQLIQEEQFANEVPSLLIEPVGIRKS</sequence>
<feature type="domain" description="Glycosyl transferase family 1" evidence="1">
    <location>
        <begin position="194"/>
        <end position="358"/>
    </location>
</feature>
<evidence type="ECO:0000313" key="3">
    <source>
        <dbReference type="EMBL" id="VAX09067.1"/>
    </source>
</evidence>
<evidence type="ECO:0000259" key="1">
    <source>
        <dbReference type="Pfam" id="PF00534"/>
    </source>
</evidence>
<name>A0A3B1BWR1_9ZZZZ</name>
<dbReference type="Pfam" id="PF13439">
    <property type="entry name" value="Glyco_transf_4"/>
    <property type="match status" value="1"/>
</dbReference>
<organism evidence="3">
    <name type="scientific">hydrothermal vent metagenome</name>
    <dbReference type="NCBI Taxonomy" id="652676"/>
    <lineage>
        <taxon>unclassified sequences</taxon>
        <taxon>metagenomes</taxon>
        <taxon>ecological metagenomes</taxon>
    </lineage>
</organism>
<dbReference type="PANTHER" id="PTHR45947">
    <property type="entry name" value="SULFOQUINOVOSYL TRANSFERASE SQD2"/>
    <property type="match status" value="1"/>
</dbReference>
<reference evidence="3" key="1">
    <citation type="submission" date="2018-06" db="EMBL/GenBank/DDBJ databases">
        <authorList>
            <person name="Zhirakovskaya E."/>
        </authorList>
    </citation>
    <scope>NUCLEOTIDE SEQUENCE</scope>
</reference>
<dbReference type="EMBL" id="UOFY01000031">
    <property type="protein sequence ID" value="VAX09067.1"/>
    <property type="molecule type" value="Genomic_DNA"/>
</dbReference>
<accession>A0A3B1BWR1</accession>
<dbReference type="Pfam" id="PF00534">
    <property type="entry name" value="Glycos_transf_1"/>
    <property type="match status" value="1"/>
</dbReference>
<dbReference type="AlphaFoldDB" id="A0A3B1BWR1"/>
<dbReference type="PANTHER" id="PTHR45947:SF3">
    <property type="entry name" value="SULFOQUINOVOSYL TRANSFERASE SQD2"/>
    <property type="match status" value="1"/>
</dbReference>